<feature type="region of interest" description="Disordered" evidence="1">
    <location>
        <begin position="1"/>
        <end position="22"/>
    </location>
</feature>
<feature type="compositionally biased region" description="Polar residues" evidence="1">
    <location>
        <begin position="1"/>
        <end position="18"/>
    </location>
</feature>
<dbReference type="Gene3D" id="3.30.40.10">
    <property type="entry name" value="Zinc/RING finger domain, C3HC4 (zinc finger)"/>
    <property type="match status" value="1"/>
</dbReference>
<organism evidence="2 3">
    <name type="scientific">Rhipicephalus microplus</name>
    <name type="common">Cattle tick</name>
    <name type="synonym">Boophilus microplus</name>
    <dbReference type="NCBI Taxonomy" id="6941"/>
    <lineage>
        <taxon>Eukaryota</taxon>
        <taxon>Metazoa</taxon>
        <taxon>Ecdysozoa</taxon>
        <taxon>Arthropoda</taxon>
        <taxon>Chelicerata</taxon>
        <taxon>Arachnida</taxon>
        <taxon>Acari</taxon>
        <taxon>Parasitiformes</taxon>
        <taxon>Ixodida</taxon>
        <taxon>Ixodoidea</taxon>
        <taxon>Ixodidae</taxon>
        <taxon>Rhipicephalinae</taxon>
        <taxon>Rhipicephalus</taxon>
        <taxon>Boophilus</taxon>
    </lineage>
</organism>
<accession>A0A9J6E581</accession>
<reference evidence="2" key="2">
    <citation type="submission" date="2021-09" db="EMBL/GenBank/DDBJ databases">
        <authorList>
            <person name="Jia N."/>
            <person name="Wang J."/>
            <person name="Shi W."/>
            <person name="Du L."/>
            <person name="Sun Y."/>
            <person name="Zhan W."/>
            <person name="Jiang J."/>
            <person name="Wang Q."/>
            <person name="Zhang B."/>
            <person name="Ji P."/>
            <person name="Sakyi L.B."/>
            <person name="Cui X."/>
            <person name="Yuan T."/>
            <person name="Jiang B."/>
            <person name="Yang W."/>
            <person name="Lam T.T.-Y."/>
            <person name="Chang Q."/>
            <person name="Ding S."/>
            <person name="Wang X."/>
            <person name="Zhu J."/>
            <person name="Ruan X."/>
            <person name="Zhao L."/>
            <person name="Wei J."/>
            <person name="Que T."/>
            <person name="Du C."/>
            <person name="Cheng J."/>
            <person name="Dai P."/>
            <person name="Han X."/>
            <person name="Huang E."/>
            <person name="Gao Y."/>
            <person name="Liu J."/>
            <person name="Shao H."/>
            <person name="Ye R."/>
            <person name="Li L."/>
            <person name="Wei W."/>
            <person name="Wang X."/>
            <person name="Wang C."/>
            <person name="Huo Q."/>
            <person name="Li W."/>
            <person name="Guo W."/>
            <person name="Chen H."/>
            <person name="Chen S."/>
            <person name="Zhou L."/>
            <person name="Zhou L."/>
            <person name="Ni X."/>
            <person name="Tian J."/>
            <person name="Zhou Y."/>
            <person name="Sheng Y."/>
            <person name="Liu T."/>
            <person name="Pan Y."/>
            <person name="Xia L."/>
            <person name="Li J."/>
            <person name="Zhao F."/>
            <person name="Cao W."/>
        </authorList>
    </citation>
    <scope>NUCLEOTIDE SEQUENCE</scope>
    <source>
        <strain evidence="2">Rmic-2018</strain>
        <tissue evidence="2">Larvae</tissue>
    </source>
</reference>
<evidence type="ECO:0000313" key="2">
    <source>
        <dbReference type="EMBL" id="KAH8029201.1"/>
    </source>
</evidence>
<name>A0A9J6E581_RHIMP</name>
<comment type="caution">
    <text evidence="2">The sequence shown here is derived from an EMBL/GenBank/DDBJ whole genome shotgun (WGS) entry which is preliminary data.</text>
</comment>
<reference evidence="2" key="1">
    <citation type="journal article" date="2020" name="Cell">
        <title>Large-Scale Comparative Analyses of Tick Genomes Elucidate Their Genetic Diversity and Vector Capacities.</title>
        <authorList>
            <consortium name="Tick Genome and Microbiome Consortium (TIGMIC)"/>
            <person name="Jia N."/>
            <person name="Wang J."/>
            <person name="Shi W."/>
            <person name="Du L."/>
            <person name="Sun Y."/>
            <person name="Zhan W."/>
            <person name="Jiang J.F."/>
            <person name="Wang Q."/>
            <person name="Zhang B."/>
            <person name="Ji P."/>
            <person name="Bell-Sakyi L."/>
            <person name="Cui X.M."/>
            <person name="Yuan T.T."/>
            <person name="Jiang B.G."/>
            <person name="Yang W.F."/>
            <person name="Lam T.T."/>
            <person name="Chang Q.C."/>
            <person name="Ding S.J."/>
            <person name="Wang X.J."/>
            <person name="Zhu J.G."/>
            <person name="Ruan X.D."/>
            <person name="Zhao L."/>
            <person name="Wei J.T."/>
            <person name="Ye R.Z."/>
            <person name="Que T.C."/>
            <person name="Du C.H."/>
            <person name="Zhou Y.H."/>
            <person name="Cheng J.X."/>
            <person name="Dai P.F."/>
            <person name="Guo W.B."/>
            <person name="Han X.H."/>
            <person name="Huang E.J."/>
            <person name="Li L.F."/>
            <person name="Wei W."/>
            <person name="Gao Y.C."/>
            <person name="Liu J.Z."/>
            <person name="Shao H.Z."/>
            <person name="Wang X."/>
            <person name="Wang C.C."/>
            <person name="Yang T.C."/>
            <person name="Huo Q.B."/>
            <person name="Li W."/>
            <person name="Chen H.Y."/>
            <person name="Chen S.E."/>
            <person name="Zhou L.G."/>
            <person name="Ni X.B."/>
            <person name="Tian J.H."/>
            <person name="Sheng Y."/>
            <person name="Liu T."/>
            <person name="Pan Y.S."/>
            <person name="Xia L.Y."/>
            <person name="Li J."/>
            <person name="Zhao F."/>
            <person name="Cao W.C."/>
        </authorList>
    </citation>
    <scope>NUCLEOTIDE SEQUENCE</scope>
    <source>
        <strain evidence="2">Rmic-2018</strain>
    </source>
</reference>
<proteinExistence type="predicted"/>
<keyword evidence="3" id="KW-1185">Reference proteome</keyword>
<dbReference type="Proteomes" id="UP000821866">
    <property type="component" value="Chromosome 4"/>
</dbReference>
<gene>
    <name evidence="2" type="ORF">HPB51_023766</name>
</gene>
<dbReference type="InterPro" id="IPR013083">
    <property type="entry name" value="Znf_RING/FYVE/PHD"/>
</dbReference>
<dbReference type="EMBL" id="JABSTU010000006">
    <property type="protein sequence ID" value="KAH8029201.1"/>
    <property type="molecule type" value="Genomic_DNA"/>
</dbReference>
<sequence>MEMCASTSGNEAQQSTERPVQPGHRAVLSGFRCPFLDMREFTFVEPMESCRICVFCKRVPGLATQLPCFHIVCYGCRDKAFWEHEEQYLRSGSNAAMCRLHALCPVDYTPFDQTHLLGKPANLPRVQEKLVYCLQAKLGCQYRDKLKHQKWHYYNDCPFGPNSPHR</sequence>
<dbReference type="AlphaFoldDB" id="A0A9J6E581"/>
<evidence type="ECO:0000313" key="3">
    <source>
        <dbReference type="Proteomes" id="UP000821866"/>
    </source>
</evidence>
<protein>
    <submittedName>
        <fullName evidence="2">Uncharacterized protein</fullName>
    </submittedName>
</protein>
<evidence type="ECO:0000256" key="1">
    <source>
        <dbReference type="SAM" id="MobiDB-lite"/>
    </source>
</evidence>